<geneLocation type="plasmid" evidence="1 2">
    <name>unnamed2</name>
</geneLocation>
<accession>A0A2R3J592</accession>
<organism evidence="1 2">
    <name type="scientific">Pseudomonas paraeruginosa</name>
    <dbReference type="NCBI Taxonomy" id="2994495"/>
    <lineage>
        <taxon>Bacteria</taxon>
        <taxon>Pseudomonadati</taxon>
        <taxon>Pseudomonadota</taxon>
        <taxon>Gammaproteobacteria</taxon>
        <taxon>Pseudomonadales</taxon>
        <taxon>Pseudomonadaceae</taxon>
        <taxon>Pseudomonas</taxon>
    </lineage>
</organism>
<keyword evidence="1" id="KW-0614">Plasmid</keyword>
<evidence type="ECO:0000313" key="1">
    <source>
        <dbReference type="EMBL" id="AVK09322.1"/>
    </source>
</evidence>
<protein>
    <submittedName>
        <fullName evidence="1">Uncharacterized protein</fullName>
    </submittedName>
</protein>
<evidence type="ECO:0000313" key="2">
    <source>
        <dbReference type="Proteomes" id="UP000238390"/>
    </source>
</evidence>
<name>A0A2R3J592_9PSED</name>
<keyword evidence="2" id="KW-1185">Reference proteome</keyword>
<dbReference type="EMBL" id="CP027170">
    <property type="protein sequence ID" value="AVK09322.1"/>
    <property type="molecule type" value="Genomic_DNA"/>
</dbReference>
<sequence>MPDSKVCASIPSFINPTFDVIVLCEDLIAEWVRMGSGTHASRR</sequence>
<proteinExistence type="predicted"/>
<dbReference type="Proteomes" id="UP000238390">
    <property type="component" value="Plasmid unnamed2"/>
</dbReference>
<gene>
    <name evidence="1" type="ORF">CSB93_6667</name>
</gene>
<dbReference type="AlphaFoldDB" id="A0A2R3J592"/>
<reference evidence="1 2" key="1">
    <citation type="submission" date="2018-02" db="EMBL/GenBank/DDBJ databases">
        <title>FDA/CDC Antimicrobial Resistant Isolate Bank Genome Sequencing.</title>
        <authorList>
            <person name="Benahmed F.H."/>
            <person name="Lutgring J.D."/>
            <person name="Yoo B."/>
            <person name="Machado M."/>
            <person name="Brown A."/>
            <person name="McAllister G."/>
            <person name="Perry A."/>
            <person name="Halpin A.L."/>
            <person name="Vavikolanu K."/>
            <person name="Ott S."/>
            <person name="Zhao X."/>
            <person name="Tallon L.J."/>
            <person name="Sadzewicz L."/>
            <person name="Aluvathingal J."/>
            <person name="Nadendla S."/>
            <person name="Voskania-kordi A."/>
            <person name="Simonyan V."/>
            <person name="Patel J."/>
            <person name="Shawar R.M."/>
        </authorList>
    </citation>
    <scope>NUCLEOTIDE SEQUENCE [LARGE SCALE GENOMIC DNA]</scope>
    <source>
        <strain evidence="1 2">AR_0356</strain>
        <plasmid evidence="1 2">unnamed2</plasmid>
    </source>
</reference>